<dbReference type="RefSeq" id="WP_205132606.1">
    <property type="nucleotide sequence ID" value="NZ_JACSNT010000002.1"/>
</dbReference>
<comment type="caution">
    <text evidence="8">The sequence shown here is derived from an EMBL/GenBank/DDBJ whole genome shotgun (WGS) entry which is preliminary data.</text>
</comment>
<evidence type="ECO:0000256" key="5">
    <source>
        <dbReference type="ARBA" id="ARBA00022695"/>
    </source>
</evidence>
<dbReference type="Proteomes" id="UP000729290">
    <property type="component" value="Unassembled WGS sequence"/>
</dbReference>
<keyword evidence="4 7" id="KW-0808">Transferase</keyword>
<keyword evidence="5 7" id="KW-0548">Nucleotidyltransferase</keyword>
<evidence type="ECO:0000256" key="4">
    <source>
        <dbReference type="ARBA" id="ARBA00022679"/>
    </source>
</evidence>
<dbReference type="PROSITE" id="PS01295">
    <property type="entry name" value="ISPD"/>
    <property type="match status" value="1"/>
</dbReference>
<accession>A0ABS2G9T2</accession>
<dbReference type="InterPro" id="IPR034683">
    <property type="entry name" value="IspD/TarI"/>
</dbReference>
<evidence type="ECO:0000256" key="2">
    <source>
        <dbReference type="ARBA" id="ARBA00004787"/>
    </source>
</evidence>
<protein>
    <recommendedName>
        <fullName evidence="7">2-C-methyl-D-erythritol 4-phosphate cytidylyltransferase</fullName>
        <ecNumber evidence="7">2.7.7.60</ecNumber>
    </recommendedName>
    <alternativeName>
        <fullName evidence="7">4-diphosphocytidyl-2C-methyl-D-erythritol synthase</fullName>
    </alternativeName>
    <alternativeName>
        <fullName evidence="7">MEP cytidylyltransferase</fullName>
        <shortName evidence="7">MCT</shortName>
    </alternativeName>
</protein>
<dbReference type="InterPro" id="IPR029044">
    <property type="entry name" value="Nucleotide-diphossugar_trans"/>
</dbReference>
<dbReference type="EMBL" id="JACSNV010000006">
    <property type="protein sequence ID" value="MBM6877637.1"/>
    <property type="molecule type" value="Genomic_DNA"/>
</dbReference>
<dbReference type="Pfam" id="PF01128">
    <property type="entry name" value="IspD"/>
    <property type="match status" value="1"/>
</dbReference>
<dbReference type="CDD" id="cd02516">
    <property type="entry name" value="CDP-ME_synthetase"/>
    <property type="match status" value="1"/>
</dbReference>
<proteinExistence type="inferred from homology"/>
<comment type="pathway">
    <text evidence="2 7">Isoprenoid biosynthesis; isopentenyl diphosphate biosynthesis via DXP pathway; isopentenyl diphosphate from 1-deoxy-D-xylulose 5-phosphate: step 2/6.</text>
</comment>
<dbReference type="PANTHER" id="PTHR32125:SF4">
    <property type="entry name" value="2-C-METHYL-D-ERYTHRITOL 4-PHOSPHATE CYTIDYLYLTRANSFERASE, CHLOROPLASTIC"/>
    <property type="match status" value="1"/>
</dbReference>
<sequence>MRPYCTAVIMAAGKGKRMGTDISKQFLPVCGKEILAWTVEKFEASPSVDEIILMAGKEGREEVQELCDRYGWKKIRQVALGGKERQDSVANGLELLSAQTEVVLIHDGVRPFVTEEMIRESIEGALSYGGCVIGVPAKDTIKVCDKNQMAVETPERSTLWQIQTPQTFQRELICRAYEKAKADGFLGTDDASVAEHMGRQVYVAKGDYRNIKITTKEDLVIAEAFIREEKA</sequence>
<dbReference type="HAMAP" id="MF_00108">
    <property type="entry name" value="IspD"/>
    <property type="match status" value="1"/>
</dbReference>
<feature type="site" description="Positions MEP for the nucleophilic attack" evidence="7">
    <location>
        <position position="156"/>
    </location>
</feature>
<evidence type="ECO:0000256" key="6">
    <source>
        <dbReference type="ARBA" id="ARBA00023229"/>
    </source>
</evidence>
<evidence type="ECO:0000256" key="7">
    <source>
        <dbReference type="HAMAP-Rule" id="MF_00108"/>
    </source>
</evidence>
<dbReference type="EC" id="2.7.7.60" evidence="7"/>
<comment type="similarity">
    <text evidence="3 7">Belongs to the IspD/TarI cytidylyltransferase family. IspD subfamily.</text>
</comment>
<dbReference type="Gene3D" id="3.90.550.10">
    <property type="entry name" value="Spore Coat Polysaccharide Biosynthesis Protein SpsA, Chain A"/>
    <property type="match status" value="1"/>
</dbReference>
<evidence type="ECO:0000256" key="1">
    <source>
        <dbReference type="ARBA" id="ARBA00001282"/>
    </source>
</evidence>
<comment type="function">
    <text evidence="7">Catalyzes the formation of 4-diphosphocytidyl-2-C-methyl-D-erythritol from CTP and 2-C-methyl-D-erythritol 4-phosphate (MEP).</text>
</comment>
<evidence type="ECO:0000256" key="3">
    <source>
        <dbReference type="ARBA" id="ARBA00009789"/>
    </source>
</evidence>
<name>A0ABS2G9T2_9FIRM</name>
<dbReference type="InterPro" id="IPR018294">
    <property type="entry name" value="ISPD_synthase_CS"/>
</dbReference>
<dbReference type="InterPro" id="IPR050088">
    <property type="entry name" value="IspD/TarI_cytidylyltransf_bact"/>
</dbReference>
<dbReference type="InterPro" id="IPR001228">
    <property type="entry name" value="IspD"/>
</dbReference>
<organism evidence="8 9">
    <name type="scientific">Anaerotignum lactatifermentans</name>
    <dbReference type="NCBI Taxonomy" id="160404"/>
    <lineage>
        <taxon>Bacteria</taxon>
        <taxon>Bacillati</taxon>
        <taxon>Bacillota</taxon>
        <taxon>Clostridia</taxon>
        <taxon>Lachnospirales</taxon>
        <taxon>Anaerotignaceae</taxon>
        <taxon>Anaerotignum</taxon>
    </lineage>
</organism>
<dbReference type="GO" id="GO:0050518">
    <property type="term" value="F:2-C-methyl-D-erythritol 4-phosphate cytidylyltransferase activity"/>
    <property type="evidence" value="ECO:0007669"/>
    <property type="project" value="UniProtKB-EC"/>
</dbReference>
<keyword evidence="9" id="KW-1185">Reference proteome</keyword>
<feature type="site" description="Transition state stabilizer" evidence="7">
    <location>
        <position position="24"/>
    </location>
</feature>
<dbReference type="PANTHER" id="PTHR32125">
    <property type="entry name" value="2-C-METHYL-D-ERYTHRITOL 4-PHOSPHATE CYTIDYLYLTRANSFERASE, CHLOROPLASTIC"/>
    <property type="match status" value="1"/>
</dbReference>
<feature type="site" description="Positions MEP for the nucleophilic attack" evidence="7">
    <location>
        <position position="212"/>
    </location>
</feature>
<gene>
    <name evidence="7 8" type="primary">ispD</name>
    <name evidence="8" type="ORF">H9X83_05625</name>
</gene>
<dbReference type="NCBIfam" id="TIGR00453">
    <property type="entry name" value="ispD"/>
    <property type="match status" value="1"/>
</dbReference>
<evidence type="ECO:0000313" key="9">
    <source>
        <dbReference type="Proteomes" id="UP000729290"/>
    </source>
</evidence>
<keyword evidence="6 7" id="KW-0414">Isoprene biosynthesis</keyword>
<feature type="site" description="Transition state stabilizer" evidence="7">
    <location>
        <position position="17"/>
    </location>
</feature>
<comment type="catalytic activity">
    <reaction evidence="1 7">
        <text>2-C-methyl-D-erythritol 4-phosphate + CTP + H(+) = 4-CDP-2-C-methyl-D-erythritol + diphosphate</text>
        <dbReference type="Rhea" id="RHEA:13429"/>
        <dbReference type="ChEBI" id="CHEBI:15378"/>
        <dbReference type="ChEBI" id="CHEBI:33019"/>
        <dbReference type="ChEBI" id="CHEBI:37563"/>
        <dbReference type="ChEBI" id="CHEBI:57823"/>
        <dbReference type="ChEBI" id="CHEBI:58262"/>
        <dbReference type="EC" id="2.7.7.60"/>
    </reaction>
</comment>
<evidence type="ECO:0000313" key="8">
    <source>
        <dbReference type="EMBL" id="MBM6877637.1"/>
    </source>
</evidence>
<dbReference type="NCBIfam" id="NF001183">
    <property type="entry name" value="PRK00155.1-3"/>
    <property type="match status" value="1"/>
</dbReference>
<dbReference type="SUPFAM" id="SSF53448">
    <property type="entry name" value="Nucleotide-diphospho-sugar transferases"/>
    <property type="match status" value="1"/>
</dbReference>
<reference evidence="8 9" key="1">
    <citation type="journal article" date="2021" name="Sci. Rep.">
        <title>The distribution of antibiotic resistance genes in chicken gut microbiota commensals.</title>
        <authorList>
            <person name="Juricova H."/>
            <person name="Matiasovicova J."/>
            <person name="Kubasova T."/>
            <person name="Cejkova D."/>
            <person name="Rychlik I."/>
        </authorList>
    </citation>
    <scope>NUCLEOTIDE SEQUENCE [LARGE SCALE GENOMIC DNA]</scope>
    <source>
        <strain evidence="8 9">An431b</strain>
    </source>
</reference>